<dbReference type="InterPro" id="IPR014241">
    <property type="entry name" value="Cyt_c_oxidase_su1_bac"/>
</dbReference>
<dbReference type="PROSITE" id="PS00077">
    <property type="entry name" value="COX1_CUB"/>
    <property type="match status" value="1"/>
</dbReference>
<comment type="similarity">
    <text evidence="3 16">Belongs to the heme-copper respiratory oxidase family.</text>
</comment>
<organism evidence="19 20">
    <name type="scientific">Microvenator marinus</name>
    <dbReference type="NCBI Taxonomy" id="2600177"/>
    <lineage>
        <taxon>Bacteria</taxon>
        <taxon>Deltaproteobacteria</taxon>
        <taxon>Bradymonadales</taxon>
        <taxon>Microvenatoraceae</taxon>
        <taxon>Microvenator</taxon>
    </lineage>
</organism>
<dbReference type="GO" id="GO:0022904">
    <property type="term" value="P:respiratory electron transport chain"/>
    <property type="evidence" value="ECO:0007669"/>
    <property type="project" value="TreeGrafter"/>
</dbReference>
<evidence type="ECO:0000256" key="16">
    <source>
        <dbReference type="RuleBase" id="RU000370"/>
    </source>
</evidence>
<keyword evidence="20" id="KW-1185">Reference proteome</keyword>
<keyword evidence="9" id="KW-1278">Translocase</keyword>
<proteinExistence type="inferred from homology"/>
<evidence type="ECO:0000256" key="12">
    <source>
        <dbReference type="ARBA" id="ARBA00023004"/>
    </source>
</evidence>
<dbReference type="EMBL" id="CP042467">
    <property type="protein sequence ID" value="QED30290.1"/>
    <property type="molecule type" value="Genomic_DNA"/>
</dbReference>
<evidence type="ECO:0000256" key="7">
    <source>
        <dbReference type="ARBA" id="ARBA00022692"/>
    </source>
</evidence>
<dbReference type="GO" id="GO:0006119">
    <property type="term" value="P:oxidative phosphorylation"/>
    <property type="evidence" value="ECO:0007669"/>
    <property type="project" value="UniProtKB-UniPathway"/>
</dbReference>
<keyword evidence="11 17" id="KW-1133">Transmembrane helix</keyword>
<evidence type="ECO:0000313" key="19">
    <source>
        <dbReference type="EMBL" id="QED30290.1"/>
    </source>
</evidence>
<dbReference type="KEGG" id="bbae:FRD01_04870"/>
<keyword evidence="10 16" id="KW-0249">Electron transport</keyword>
<keyword evidence="7 16" id="KW-0812">Transmembrane</keyword>
<dbReference type="GO" id="GO:0015990">
    <property type="term" value="P:electron transport coupled proton transport"/>
    <property type="evidence" value="ECO:0007669"/>
    <property type="project" value="InterPro"/>
</dbReference>
<keyword evidence="8 17" id="KW-0479">Metal-binding</keyword>
<feature type="transmembrane region" description="Helical" evidence="17">
    <location>
        <begin position="370"/>
        <end position="394"/>
    </location>
</feature>
<keyword evidence="4 16" id="KW-0813">Transport</keyword>
<dbReference type="PROSITE" id="PS50855">
    <property type="entry name" value="COX1"/>
    <property type="match status" value="1"/>
</dbReference>
<dbReference type="OrthoDB" id="9803294at2"/>
<dbReference type="Proteomes" id="UP000321595">
    <property type="component" value="Chromosome"/>
</dbReference>
<feature type="transmembrane region" description="Helical" evidence="17">
    <location>
        <begin position="93"/>
        <end position="114"/>
    </location>
</feature>
<evidence type="ECO:0000259" key="18">
    <source>
        <dbReference type="PROSITE" id="PS50855"/>
    </source>
</evidence>
<name>A0A5B8XXF9_9DELT</name>
<dbReference type="PANTHER" id="PTHR10422">
    <property type="entry name" value="CYTOCHROME C OXIDASE SUBUNIT 1"/>
    <property type="match status" value="1"/>
</dbReference>
<dbReference type="RefSeq" id="WP_146963854.1">
    <property type="nucleotide sequence ID" value="NZ_CP042467.1"/>
</dbReference>
<comment type="pathway">
    <text evidence="2 17">Energy metabolism; oxidative phosphorylation.</text>
</comment>
<dbReference type="AlphaFoldDB" id="A0A5B8XXF9"/>
<dbReference type="UniPathway" id="UPA00705"/>
<dbReference type="GO" id="GO:0005886">
    <property type="term" value="C:plasma membrane"/>
    <property type="evidence" value="ECO:0007669"/>
    <property type="project" value="UniProtKB-SubCell"/>
</dbReference>
<keyword evidence="19" id="KW-0560">Oxidoreductase</keyword>
<accession>A0A5B8XXF9</accession>
<feature type="transmembrane region" description="Helical" evidence="17">
    <location>
        <begin position="449"/>
        <end position="471"/>
    </location>
</feature>
<feature type="transmembrane region" description="Helical" evidence="17">
    <location>
        <begin position="56"/>
        <end position="81"/>
    </location>
</feature>
<evidence type="ECO:0000256" key="9">
    <source>
        <dbReference type="ARBA" id="ARBA00022967"/>
    </source>
</evidence>
<keyword evidence="5 16" id="KW-0349">Heme</keyword>
<feature type="transmembrane region" description="Helical" evidence="17">
    <location>
        <begin position="179"/>
        <end position="205"/>
    </location>
</feature>
<dbReference type="FunFam" id="1.20.210.10:FF:000004">
    <property type="entry name" value="Cytochrome c oxidase subunit 1"/>
    <property type="match status" value="1"/>
</dbReference>
<keyword evidence="6 16" id="KW-0679">Respiratory chain</keyword>
<dbReference type="GO" id="GO:0004129">
    <property type="term" value="F:cytochrome-c oxidase activity"/>
    <property type="evidence" value="ECO:0007669"/>
    <property type="project" value="UniProtKB-EC"/>
</dbReference>
<feature type="transmembrane region" description="Helical" evidence="17">
    <location>
        <begin position="264"/>
        <end position="288"/>
    </location>
</feature>
<keyword evidence="14 17" id="KW-0472">Membrane</keyword>
<protein>
    <recommendedName>
        <fullName evidence="17">Cytochrome c oxidase subunit 1</fullName>
        <ecNumber evidence="17">7.1.1.9</ecNumber>
    </recommendedName>
</protein>
<dbReference type="InterPro" id="IPR023615">
    <property type="entry name" value="Cyt_c_Oxase_su1_BS"/>
</dbReference>
<feature type="transmembrane region" description="Helical" evidence="17">
    <location>
        <begin position="337"/>
        <end position="358"/>
    </location>
</feature>
<feature type="transmembrane region" description="Helical" evidence="17">
    <location>
        <begin position="12"/>
        <end position="36"/>
    </location>
</feature>
<evidence type="ECO:0000256" key="17">
    <source>
        <dbReference type="RuleBase" id="RU363061"/>
    </source>
</evidence>
<dbReference type="PANTHER" id="PTHR10422:SF18">
    <property type="entry name" value="CYTOCHROME C OXIDASE SUBUNIT 1"/>
    <property type="match status" value="1"/>
</dbReference>
<feature type="domain" description="Cytochrome oxidase subunit I profile" evidence="18">
    <location>
        <begin position="1"/>
        <end position="510"/>
    </location>
</feature>
<dbReference type="InterPro" id="IPR000883">
    <property type="entry name" value="Cyt_C_Oxase_1"/>
</dbReference>
<dbReference type="InterPro" id="IPR036927">
    <property type="entry name" value="Cyt_c_oxase-like_su1_sf"/>
</dbReference>
<evidence type="ECO:0000256" key="8">
    <source>
        <dbReference type="ARBA" id="ARBA00022723"/>
    </source>
</evidence>
<evidence type="ECO:0000256" key="10">
    <source>
        <dbReference type="ARBA" id="ARBA00022982"/>
    </source>
</evidence>
<dbReference type="Pfam" id="PF00115">
    <property type="entry name" value="COX1"/>
    <property type="match status" value="1"/>
</dbReference>
<evidence type="ECO:0000256" key="14">
    <source>
        <dbReference type="ARBA" id="ARBA00023136"/>
    </source>
</evidence>
<sequence length="528" mass="58737">MQWFGSTDAKRIGIMYITFAALSGVLGTILSLMIRAELAAPGLNLMSDDFYLTLPGMHASAMIFFFIIPMYAGFANFILPIQVGAPDMAFPKLNLAAFWLLPPAAIIAFSGYLIDSAPQFGWTGYPPLSNSVYSPQIGADLWLLGLVIVGTSSTMGAVNFLSTAFNMRCKGMTLFQLPLFTWSVIVMSFLVLASTPVLTSALLMLNLERLFPNTFYFFAPEGGGDPILYQHLFWFYSHPAVYIMILPGFGMVSEIIPTFSRKPIFGYAVMVWSMIAIAFLGFLVWAHHMFTSGIGLTVRMVFMFLTMLIAVPTGIKIFSWIGTIWGGSLKFSTSMMFSLGFIAMFTIGGLSGVVLAAVPVDIQLHDTYYVVAHIHYVLVAGSVMTIFAGFYFWYPKMTGRMLNEKLGHIHFWGTSIFINVTFFVQHYLGVKGMPRRYADYDPIFADLNLVSSVGSFALFAFQFVFFFNLFYSLKKGAVAGPNPWEDAQTLEWTIASPPDHHQFHHPPVWTPIDRSHGHDHGHDLAAAE</sequence>
<evidence type="ECO:0000313" key="20">
    <source>
        <dbReference type="Proteomes" id="UP000321595"/>
    </source>
</evidence>
<dbReference type="NCBIfam" id="TIGR02891">
    <property type="entry name" value="CtaD_CoxA"/>
    <property type="match status" value="1"/>
</dbReference>
<evidence type="ECO:0000256" key="2">
    <source>
        <dbReference type="ARBA" id="ARBA00004673"/>
    </source>
</evidence>
<evidence type="ECO:0000256" key="1">
    <source>
        <dbReference type="ARBA" id="ARBA00004141"/>
    </source>
</evidence>
<comment type="subcellular location">
    <subcellularLocation>
        <location evidence="17">Cell membrane</location>
        <topology evidence="17">Multi-pass membrane protein</topology>
    </subcellularLocation>
    <subcellularLocation>
        <location evidence="1">Membrane</location>
        <topology evidence="1">Multi-pass membrane protein</topology>
    </subcellularLocation>
</comment>
<gene>
    <name evidence="19" type="primary">ctaD</name>
    <name evidence="19" type="ORF">FRD01_04870</name>
</gene>
<evidence type="ECO:0000256" key="6">
    <source>
        <dbReference type="ARBA" id="ARBA00022660"/>
    </source>
</evidence>
<dbReference type="GO" id="GO:0046872">
    <property type="term" value="F:metal ion binding"/>
    <property type="evidence" value="ECO:0007669"/>
    <property type="project" value="UniProtKB-KW"/>
</dbReference>
<dbReference type="PRINTS" id="PR01165">
    <property type="entry name" value="CYCOXIDASEI"/>
</dbReference>
<reference evidence="19 20" key="1">
    <citation type="submission" date="2019-08" db="EMBL/GenBank/DDBJ databases">
        <authorList>
            <person name="Liang Q."/>
        </authorList>
    </citation>
    <scope>NUCLEOTIDE SEQUENCE [LARGE SCALE GENOMIC DNA]</scope>
    <source>
        <strain evidence="19 20">V1718</strain>
    </source>
</reference>
<dbReference type="InterPro" id="IPR023616">
    <property type="entry name" value="Cyt_c_oxase-like_su1_dom"/>
</dbReference>
<dbReference type="SUPFAM" id="SSF81442">
    <property type="entry name" value="Cytochrome c oxidase subunit I-like"/>
    <property type="match status" value="1"/>
</dbReference>
<comment type="catalytic activity">
    <reaction evidence="15 17">
        <text>4 Fe(II)-[cytochrome c] + O2 + 8 H(+)(in) = 4 Fe(III)-[cytochrome c] + 2 H2O + 4 H(+)(out)</text>
        <dbReference type="Rhea" id="RHEA:11436"/>
        <dbReference type="Rhea" id="RHEA-COMP:10350"/>
        <dbReference type="Rhea" id="RHEA-COMP:14399"/>
        <dbReference type="ChEBI" id="CHEBI:15377"/>
        <dbReference type="ChEBI" id="CHEBI:15378"/>
        <dbReference type="ChEBI" id="CHEBI:15379"/>
        <dbReference type="ChEBI" id="CHEBI:29033"/>
        <dbReference type="ChEBI" id="CHEBI:29034"/>
        <dbReference type="EC" id="7.1.1.9"/>
    </reaction>
</comment>
<feature type="transmembrane region" description="Helical" evidence="17">
    <location>
        <begin position="141"/>
        <end position="167"/>
    </location>
</feature>
<feature type="transmembrane region" description="Helical" evidence="17">
    <location>
        <begin position="300"/>
        <end position="325"/>
    </location>
</feature>
<evidence type="ECO:0000256" key="15">
    <source>
        <dbReference type="ARBA" id="ARBA00047816"/>
    </source>
</evidence>
<dbReference type="GO" id="GO:0020037">
    <property type="term" value="F:heme binding"/>
    <property type="evidence" value="ECO:0007669"/>
    <property type="project" value="InterPro"/>
</dbReference>
<comment type="function">
    <text evidence="17">Cytochrome c oxidase is the component of the respiratory chain that catalyzes the reduction of oxygen to water. Subunits 1-3 form the functional core of the enzyme complex. CO I is the catalytic subunit of the enzyme. Electrons originating in cytochrome c are transferred via the copper A center of subunit 2 and heme A of subunit 1 to the bimetallic center formed by heme A3 and copper B.</text>
</comment>
<evidence type="ECO:0000256" key="3">
    <source>
        <dbReference type="ARBA" id="ARBA00009578"/>
    </source>
</evidence>
<dbReference type="Gene3D" id="1.20.210.10">
    <property type="entry name" value="Cytochrome c oxidase-like, subunit I domain"/>
    <property type="match status" value="1"/>
</dbReference>
<feature type="transmembrane region" description="Helical" evidence="17">
    <location>
        <begin position="406"/>
        <end position="429"/>
    </location>
</feature>
<evidence type="ECO:0000256" key="13">
    <source>
        <dbReference type="ARBA" id="ARBA00023008"/>
    </source>
</evidence>
<dbReference type="EC" id="7.1.1.9" evidence="17"/>
<evidence type="ECO:0000256" key="5">
    <source>
        <dbReference type="ARBA" id="ARBA00022617"/>
    </source>
</evidence>
<dbReference type="GO" id="GO:0016491">
    <property type="term" value="F:oxidoreductase activity"/>
    <property type="evidence" value="ECO:0007669"/>
    <property type="project" value="UniProtKB-KW"/>
</dbReference>
<keyword evidence="17" id="KW-1003">Cell membrane</keyword>
<evidence type="ECO:0000256" key="11">
    <source>
        <dbReference type="ARBA" id="ARBA00022989"/>
    </source>
</evidence>
<evidence type="ECO:0000256" key="4">
    <source>
        <dbReference type="ARBA" id="ARBA00022448"/>
    </source>
</evidence>
<keyword evidence="12 17" id="KW-0408">Iron</keyword>
<keyword evidence="13 17" id="KW-0186">Copper</keyword>
<feature type="transmembrane region" description="Helical" evidence="17">
    <location>
        <begin position="233"/>
        <end position="252"/>
    </location>
</feature>